<dbReference type="Proteomes" id="UP000017840">
    <property type="component" value="Unassembled WGS sequence"/>
</dbReference>
<protein>
    <recommendedName>
        <fullName evidence="4">DUF7282 domain-containing protein</fullName>
    </recommendedName>
</protein>
<keyword evidence="1" id="KW-0732">Signal</keyword>
<dbReference type="InterPro" id="IPR055706">
    <property type="entry name" value="Slg1/2_DUF7282"/>
</dbReference>
<feature type="region of interest" description="Disordered" evidence="2">
    <location>
        <begin position="125"/>
        <end position="149"/>
    </location>
</feature>
<keyword evidence="3" id="KW-0472">Membrane</keyword>
<reference evidence="5 6" key="1">
    <citation type="journal article" date="2013" name="Genome Announc.">
        <title>Draft Genome Sequence of 'Candidatus Halobonum tyrrellensis' Strain G22, Isolated from the Hypersaline Waters of Lake Tyrrell, Australia.</title>
        <authorList>
            <person name="Ugalde J.A."/>
            <person name="Narasingarao P."/>
            <person name="Kuo S."/>
            <person name="Podell S."/>
            <person name="Allen E.E."/>
        </authorList>
    </citation>
    <scope>NUCLEOTIDE SEQUENCE [LARGE SCALE GENOMIC DNA]</scope>
    <source>
        <strain evidence="5 6">G22</strain>
    </source>
</reference>
<keyword evidence="3" id="KW-0812">Transmembrane</keyword>
<evidence type="ECO:0000313" key="6">
    <source>
        <dbReference type="Proteomes" id="UP000017840"/>
    </source>
</evidence>
<organism evidence="5 6">
    <name type="scientific">Candidatus Halobonum tyrrellensis G22</name>
    <dbReference type="NCBI Taxonomy" id="1324957"/>
    <lineage>
        <taxon>Archaea</taxon>
        <taxon>Methanobacteriati</taxon>
        <taxon>Methanobacteriota</taxon>
        <taxon>Stenosarchaea group</taxon>
        <taxon>Halobacteria</taxon>
        <taxon>Halobacteriales</taxon>
        <taxon>Haloferacaceae</taxon>
        <taxon>Candidatus Halobonum</taxon>
    </lineage>
</organism>
<dbReference type="GO" id="GO:0030115">
    <property type="term" value="C:S-layer"/>
    <property type="evidence" value="ECO:0007669"/>
    <property type="project" value="UniProtKB-SubCell"/>
</dbReference>
<feature type="compositionally biased region" description="Acidic residues" evidence="2">
    <location>
        <begin position="125"/>
        <end position="144"/>
    </location>
</feature>
<evidence type="ECO:0000259" key="4">
    <source>
        <dbReference type="Pfam" id="PF23951"/>
    </source>
</evidence>
<dbReference type="eggNOG" id="arCOG10180">
    <property type="taxonomic scope" value="Archaea"/>
</dbReference>
<feature type="domain" description="DUF7282" evidence="4">
    <location>
        <begin position="21"/>
        <end position="122"/>
    </location>
</feature>
<dbReference type="Pfam" id="PF23951">
    <property type="entry name" value="DUF7282"/>
    <property type="match status" value="1"/>
</dbReference>
<dbReference type="STRING" id="1324957.K933_08347"/>
<feature type="transmembrane region" description="Helical" evidence="3">
    <location>
        <begin position="169"/>
        <end position="188"/>
    </location>
</feature>
<keyword evidence="6" id="KW-1185">Reference proteome</keyword>
<evidence type="ECO:0000256" key="3">
    <source>
        <dbReference type="SAM" id="Phobius"/>
    </source>
</evidence>
<dbReference type="PATRIC" id="fig|1324957.4.peg.1694"/>
<evidence type="ECO:0000313" key="5">
    <source>
        <dbReference type="EMBL" id="ESP88455.1"/>
    </source>
</evidence>
<dbReference type="NCBIfam" id="TIGR04126">
    <property type="entry name" value="PGF_CTERM"/>
    <property type="match status" value="1"/>
</dbReference>
<name>V4HCN0_9EURY</name>
<sequence length="191" mass="19217">MVGALATPAVVTTATAQEANASLTYDDQTATDNVTVQSATLPDGGFVVVYNSSGAVVGTTDALDAGTHENLTVNVTPPFAASGVSFAEIHRDNDSDGSFNATVDTAYNTSTGNAISSTAYITVEDGETTTEATETTEETTESDTETTTVAMTETTAGEETTAEATATGGPGFTLVGALVAVVAAALLARRT</sequence>
<proteinExistence type="predicted"/>
<accession>V4HCN0</accession>
<dbReference type="InterPro" id="IPR026371">
    <property type="entry name" value="PGF_CTERM"/>
</dbReference>
<keyword evidence="3" id="KW-1133">Transmembrane helix</keyword>
<evidence type="ECO:0000256" key="2">
    <source>
        <dbReference type="SAM" id="MobiDB-lite"/>
    </source>
</evidence>
<comment type="caution">
    <text evidence="5">The sequence shown here is derived from an EMBL/GenBank/DDBJ whole genome shotgun (WGS) entry which is preliminary data.</text>
</comment>
<evidence type="ECO:0000256" key="1">
    <source>
        <dbReference type="ARBA" id="ARBA00022729"/>
    </source>
</evidence>
<dbReference type="AlphaFoldDB" id="V4HCN0"/>
<dbReference type="GO" id="GO:0005886">
    <property type="term" value="C:plasma membrane"/>
    <property type="evidence" value="ECO:0007669"/>
    <property type="project" value="UniProtKB-SubCell"/>
</dbReference>
<gene>
    <name evidence="5" type="ORF">K933_08347</name>
</gene>
<dbReference type="EMBL" id="ASGZ01000028">
    <property type="protein sequence ID" value="ESP88455.1"/>
    <property type="molecule type" value="Genomic_DNA"/>
</dbReference>